<evidence type="ECO:0000313" key="19">
    <source>
        <dbReference type="RefSeq" id="XP_014372663.2"/>
    </source>
</evidence>
<dbReference type="GO" id="GO:0001836">
    <property type="term" value="P:release of cytochrome c from mitochondria"/>
    <property type="evidence" value="ECO:0007669"/>
    <property type="project" value="UniProtKB-ARBA"/>
</dbReference>
<evidence type="ECO:0000256" key="3">
    <source>
        <dbReference type="ARBA" id="ARBA00004572"/>
    </source>
</evidence>
<evidence type="ECO:0000256" key="8">
    <source>
        <dbReference type="ARBA" id="ARBA00022703"/>
    </source>
</evidence>
<evidence type="ECO:0000256" key="15">
    <source>
        <dbReference type="ARBA" id="ARBA00023242"/>
    </source>
</evidence>
<evidence type="ECO:0000256" key="6">
    <source>
        <dbReference type="ARBA" id="ARBA00022499"/>
    </source>
</evidence>
<dbReference type="Pfam" id="PF00452">
    <property type="entry name" value="Bcl-2"/>
    <property type="match status" value="1"/>
</dbReference>
<evidence type="ECO:0000256" key="2">
    <source>
        <dbReference type="ARBA" id="ARBA00004496"/>
    </source>
</evidence>
<dbReference type="GO" id="GO:0008053">
    <property type="term" value="P:mitochondrial fusion"/>
    <property type="evidence" value="ECO:0007669"/>
    <property type="project" value="TreeGrafter"/>
</dbReference>
<dbReference type="InterPro" id="IPR036834">
    <property type="entry name" value="Bcl-2-like_sf"/>
</dbReference>
<dbReference type="CDD" id="cd06845">
    <property type="entry name" value="Bcl-2_like"/>
    <property type="match status" value="1"/>
</dbReference>
<keyword evidence="8" id="KW-0053">Apoptosis</keyword>
<keyword evidence="13" id="KW-0496">Mitochondrion</keyword>
<evidence type="ECO:0000313" key="18">
    <source>
        <dbReference type="Proteomes" id="UP000189705"/>
    </source>
</evidence>
<evidence type="ECO:0000256" key="14">
    <source>
        <dbReference type="ARBA" id="ARBA00023136"/>
    </source>
</evidence>
<evidence type="ECO:0000256" key="10">
    <source>
        <dbReference type="ARBA" id="ARBA00022843"/>
    </source>
</evidence>
<accession>A0A1U8CUF0</accession>
<keyword evidence="10" id="KW-0832">Ubl conjugation</keyword>
<dbReference type="PANTHER" id="PTHR11256:SF42">
    <property type="entry name" value="APOPTOSIS REGULATOR BAX"/>
    <property type="match status" value="1"/>
</dbReference>
<evidence type="ECO:0000256" key="11">
    <source>
        <dbReference type="ARBA" id="ARBA00022989"/>
    </source>
</evidence>
<sequence length="253" mass="27752">MVLILGLIHSFQSQQSGSLDIWVLSGLWGAVRPGGLELGVKGAKALLWLVSSPGKAALLVMDSCLLPGTSSDQILHTGDILLKGFIRERVQRCGDSQAVELGREVLGGPEASLCSNDTKRLSECLRRIGDELDSNTDLQRMIEQVGSQPPKEVFFRVATEMFSDGTFNWGRVVALFYFACKLVLKALCTKVPELVRTILGWTMEYLREHVLVWIQAQGGWEGLLSTLGTPTWQTITIFAAGVLTASLTIWKMS</sequence>
<evidence type="ECO:0000256" key="1">
    <source>
        <dbReference type="ARBA" id="ARBA00004123"/>
    </source>
</evidence>
<dbReference type="InterPro" id="IPR046371">
    <property type="entry name" value="Bcl-2_BH1-3"/>
</dbReference>
<comment type="similarity">
    <text evidence="4">Belongs to the Bcl-2 family.</text>
</comment>
<keyword evidence="14" id="KW-0472">Membrane</keyword>
<evidence type="ECO:0000256" key="5">
    <source>
        <dbReference type="ARBA" id="ARBA00022490"/>
    </source>
</evidence>
<dbReference type="GO" id="GO:0005634">
    <property type="term" value="C:nucleus"/>
    <property type="evidence" value="ECO:0007669"/>
    <property type="project" value="UniProtKB-SubCell"/>
</dbReference>
<reference evidence="19" key="1">
    <citation type="submission" date="2025-08" db="UniProtKB">
        <authorList>
            <consortium name="RefSeq"/>
        </authorList>
    </citation>
    <scope>IDENTIFICATION</scope>
</reference>
<dbReference type="GO" id="GO:0015267">
    <property type="term" value="F:channel activity"/>
    <property type="evidence" value="ECO:0007669"/>
    <property type="project" value="TreeGrafter"/>
</dbReference>
<keyword evidence="9" id="KW-1000">Mitochondrion outer membrane</keyword>
<dbReference type="SUPFAM" id="SSF56854">
    <property type="entry name" value="Bcl-2 inhibitors of programmed cell death"/>
    <property type="match status" value="1"/>
</dbReference>
<dbReference type="CTD" id="581"/>
<dbReference type="SMR" id="A0A1U8CUF0"/>
<dbReference type="InterPro" id="IPR002475">
    <property type="entry name" value="Bcl2-like"/>
</dbReference>
<evidence type="ECO:0000259" key="17">
    <source>
        <dbReference type="SMART" id="SM00337"/>
    </source>
</evidence>
<dbReference type="GO" id="GO:0097192">
    <property type="term" value="P:extrinsic apoptotic signaling pathway in absence of ligand"/>
    <property type="evidence" value="ECO:0007669"/>
    <property type="project" value="TreeGrafter"/>
</dbReference>
<dbReference type="Proteomes" id="UP000189705">
    <property type="component" value="Unplaced"/>
</dbReference>
<evidence type="ECO:0000256" key="4">
    <source>
        <dbReference type="ARBA" id="ARBA00009458"/>
    </source>
</evidence>
<keyword evidence="15" id="KW-0539">Nucleus</keyword>
<dbReference type="FunFam" id="1.10.437.10:FF:000004">
    <property type="entry name" value="apoptosis regulator BAX isoform X2"/>
    <property type="match status" value="1"/>
</dbReference>
<dbReference type="STRING" id="38654.A0A1U8CUF0"/>
<dbReference type="RefSeq" id="XP_014372663.2">
    <property type="nucleotide sequence ID" value="XM_014517177.2"/>
</dbReference>
<keyword evidence="18" id="KW-1185">Reference proteome</keyword>
<dbReference type="GO" id="GO:0008630">
    <property type="term" value="P:intrinsic apoptotic signaling pathway in response to DNA damage"/>
    <property type="evidence" value="ECO:0007669"/>
    <property type="project" value="TreeGrafter"/>
</dbReference>
<dbReference type="Gene3D" id="1.10.437.10">
    <property type="entry name" value="Blc2-like"/>
    <property type="match status" value="1"/>
</dbReference>
<keyword evidence="5" id="KW-0963">Cytoplasm</keyword>
<dbReference type="AlphaFoldDB" id="A0A1U8CUF0"/>
<dbReference type="KEGG" id="asn:102384471"/>
<dbReference type="GO" id="GO:0043065">
    <property type="term" value="P:positive regulation of apoptotic process"/>
    <property type="evidence" value="ECO:0007669"/>
    <property type="project" value="UniProtKB-ARBA"/>
</dbReference>
<comment type="subcellular location">
    <subcellularLocation>
        <location evidence="2">Cytoplasm</location>
    </subcellularLocation>
    <subcellularLocation>
        <location evidence="3">Mitochondrion outer membrane</location>
        <topology evidence="3">Single-pass membrane protein</topology>
    </subcellularLocation>
    <subcellularLocation>
        <location evidence="1">Nucleus</location>
    </subcellularLocation>
</comment>
<keyword evidence="6" id="KW-1017">Isopeptide bond</keyword>
<protein>
    <recommendedName>
        <fullName evidence="16">Apoptosis regulator BAX</fullName>
    </recommendedName>
</protein>
<dbReference type="InterPro" id="IPR026298">
    <property type="entry name" value="Bcl-2_fam"/>
</dbReference>
<evidence type="ECO:0000256" key="13">
    <source>
        <dbReference type="ARBA" id="ARBA00023128"/>
    </source>
</evidence>
<evidence type="ECO:0000256" key="12">
    <source>
        <dbReference type="ARBA" id="ARBA00022990"/>
    </source>
</evidence>
<dbReference type="PROSITE" id="PS50062">
    <property type="entry name" value="BCL2_FAMILY"/>
    <property type="match status" value="1"/>
</dbReference>
<evidence type="ECO:0000256" key="16">
    <source>
        <dbReference type="ARBA" id="ARBA00067217"/>
    </source>
</evidence>
<dbReference type="SMART" id="SM00337">
    <property type="entry name" value="BCL"/>
    <property type="match status" value="1"/>
</dbReference>
<dbReference type="InParanoid" id="A0A1U8CUF0"/>
<dbReference type="InterPro" id="IPR020726">
    <property type="entry name" value="Bcl2_BH2_motif_CS"/>
</dbReference>
<dbReference type="PROSITE" id="PS01258">
    <property type="entry name" value="BH2"/>
    <property type="match status" value="1"/>
</dbReference>
<dbReference type="GO" id="GO:0005829">
    <property type="term" value="C:cytosol"/>
    <property type="evidence" value="ECO:0007669"/>
    <property type="project" value="UniProtKB-ARBA"/>
</dbReference>
<keyword evidence="11" id="KW-1133">Transmembrane helix</keyword>
<proteinExistence type="inferred from homology"/>
<dbReference type="PANTHER" id="PTHR11256">
    <property type="entry name" value="BCL-2 RELATED"/>
    <property type="match status" value="1"/>
</dbReference>
<keyword evidence="12" id="KW-0007">Acetylation</keyword>
<evidence type="ECO:0000256" key="7">
    <source>
        <dbReference type="ARBA" id="ARBA00022692"/>
    </source>
</evidence>
<gene>
    <name evidence="19" type="primary">BAX</name>
</gene>
<keyword evidence="7" id="KW-0812">Transmembrane</keyword>
<dbReference type="eggNOG" id="KOG4728">
    <property type="taxonomic scope" value="Eukaryota"/>
</dbReference>
<dbReference type="GO" id="GO:0051400">
    <property type="term" value="F:BH domain binding"/>
    <property type="evidence" value="ECO:0007669"/>
    <property type="project" value="TreeGrafter"/>
</dbReference>
<dbReference type="InterPro" id="IPR020728">
    <property type="entry name" value="Bcl2_BH3_motif_CS"/>
</dbReference>
<dbReference type="GeneID" id="102384471"/>
<dbReference type="GO" id="GO:0005741">
    <property type="term" value="C:mitochondrial outer membrane"/>
    <property type="evidence" value="ECO:0007669"/>
    <property type="project" value="UniProtKB-SubCell"/>
</dbReference>
<organism evidence="18 19">
    <name type="scientific">Alligator sinensis</name>
    <name type="common">Chinese alligator</name>
    <dbReference type="NCBI Taxonomy" id="38654"/>
    <lineage>
        <taxon>Eukaryota</taxon>
        <taxon>Metazoa</taxon>
        <taxon>Chordata</taxon>
        <taxon>Craniata</taxon>
        <taxon>Vertebrata</taxon>
        <taxon>Euteleostomi</taxon>
        <taxon>Archelosauria</taxon>
        <taxon>Archosauria</taxon>
        <taxon>Crocodylia</taxon>
        <taxon>Alligatoridae</taxon>
        <taxon>Alligatorinae</taxon>
        <taxon>Alligator</taxon>
    </lineage>
</organism>
<feature type="domain" description="Bcl-2 Bcl-2 homology region 1-3" evidence="17">
    <location>
        <begin position="125"/>
        <end position="220"/>
    </location>
</feature>
<evidence type="ECO:0000256" key="9">
    <source>
        <dbReference type="ARBA" id="ARBA00022787"/>
    </source>
</evidence>
<name>A0A1U8CUF0_ALLSI</name>
<dbReference type="PRINTS" id="PR01862">
    <property type="entry name" value="BCL2FAMILY"/>
</dbReference>
<dbReference type="PROSITE" id="PS01259">
    <property type="entry name" value="BH3"/>
    <property type="match status" value="1"/>
</dbReference>